<dbReference type="EC" id="2.4.2.7" evidence="6 11"/>
<feature type="domain" description="Phosphoribosyltransferase" evidence="12">
    <location>
        <begin position="50"/>
        <end position="159"/>
    </location>
</feature>
<dbReference type="SUPFAM" id="SSF53271">
    <property type="entry name" value="PRTase-like"/>
    <property type="match status" value="1"/>
</dbReference>
<keyword evidence="14" id="KW-1185">Reference proteome</keyword>
<evidence type="ECO:0000256" key="7">
    <source>
        <dbReference type="ARBA" id="ARBA00022490"/>
    </source>
</evidence>
<dbReference type="Pfam" id="PF00156">
    <property type="entry name" value="Pribosyltran"/>
    <property type="match status" value="1"/>
</dbReference>
<dbReference type="Gene3D" id="3.40.50.2020">
    <property type="match status" value="1"/>
</dbReference>
<keyword evidence="9 11" id="KW-0808">Transferase</keyword>
<comment type="subunit">
    <text evidence="11">Homodimer.</text>
</comment>
<dbReference type="NCBIfam" id="NF002636">
    <property type="entry name" value="PRK02304.1-5"/>
    <property type="match status" value="1"/>
</dbReference>
<evidence type="ECO:0000256" key="6">
    <source>
        <dbReference type="ARBA" id="ARBA00011893"/>
    </source>
</evidence>
<evidence type="ECO:0000313" key="13">
    <source>
        <dbReference type="EMBL" id="MDC5695687.1"/>
    </source>
</evidence>
<evidence type="ECO:0000256" key="9">
    <source>
        <dbReference type="ARBA" id="ARBA00022679"/>
    </source>
</evidence>
<dbReference type="PANTHER" id="PTHR32315">
    <property type="entry name" value="ADENINE PHOSPHORIBOSYLTRANSFERASE"/>
    <property type="match status" value="1"/>
</dbReference>
<evidence type="ECO:0000256" key="2">
    <source>
        <dbReference type="ARBA" id="ARBA00003968"/>
    </source>
</evidence>
<evidence type="ECO:0000313" key="14">
    <source>
        <dbReference type="Proteomes" id="UP001150259"/>
    </source>
</evidence>
<dbReference type="EMBL" id="JAPFQL010000001">
    <property type="protein sequence ID" value="MDC5695687.1"/>
    <property type="molecule type" value="Genomic_DNA"/>
</dbReference>
<name>A0ABT5GCB3_9MICO</name>
<evidence type="ECO:0000256" key="8">
    <source>
        <dbReference type="ARBA" id="ARBA00022676"/>
    </source>
</evidence>
<dbReference type="InterPro" id="IPR000836">
    <property type="entry name" value="PRTase_dom"/>
</dbReference>
<dbReference type="PANTHER" id="PTHR32315:SF3">
    <property type="entry name" value="ADENINE PHOSPHORIBOSYLTRANSFERASE"/>
    <property type="match status" value="1"/>
</dbReference>
<dbReference type="NCBIfam" id="NF002634">
    <property type="entry name" value="PRK02304.1-3"/>
    <property type="match status" value="1"/>
</dbReference>
<reference evidence="13 14" key="1">
    <citation type="submission" date="2022-11" db="EMBL/GenBank/DDBJ databases">
        <title>Anaerobic phenanthrene biodegradation by a DNRA strain PheN6.</title>
        <authorList>
            <person name="Zhang Z."/>
        </authorList>
    </citation>
    <scope>NUCLEOTIDE SEQUENCE [LARGE SCALE GENOMIC DNA]</scope>
    <source>
        <strain evidence="13 14">PheN6</strain>
    </source>
</reference>
<evidence type="ECO:0000256" key="5">
    <source>
        <dbReference type="ARBA" id="ARBA00008391"/>
    </source>
</evidence>
<comment type="function">
    <text evidence="2 11">Catalyzes a salvage reaction resulting in the formation of AMP, that is energically less costly than de novo synthesis.</text>
</comment>
<dbReference type="InterPro" id="IPR005764">
    <property type="entry name" value="Ade_phspho_trans"/>
</dbReference>
<dbReference type="InterPro" id="IPR029057">
    <property type="entry name" value="PRTase-like"/>
</dbReference>
<dbReference type="InterPro" id="IPR050054">
    <property type="entry name" value="UPRTase/APRTase"/>
</dbReference>
<evidence type="ECO:0000256" key="1">
    <source>
        <dbReference type="ARBA" id="ARBA00000868"/>
    </source>
</evidence>
<keyword evidence="10 11" id="KW-0660">Purine salvage</keyword>
<dbReference type="HAMAP" id="MF_00004">
    <property type="entry name" value="Aden_phosphoribosyltr"/>
    <property type="match status" value="1"/>
</dbReference>
<gene>
    <name evidence="11" type="primary">apt</name>
    <name evidence="13" type="ORF">OO014_00315</name>
</gene>
<comment type="pathway">
    <text evidence="4 11">Purine metabolism; AMP biosynthesis via salvage pathway; AMP from adenine: step 1/1.</text>
</comment>
<dbReference type="RefSeq" id="WP_272460230.1">
    <property type="nucleotide sequence ID" value="NZ_JAPFQL010000001.1"/>
</dbReference>
<keyword evidence="8 11" id="KW-0328">Glycosyltransferase</keyword>
<protein>
    <recommendedName>
        <fullName evidence="6 11">Adenine phosphoribosyltransferase</fullName>
        <shortName evidence="11">APRT</shortName>
        <ecNumber evidence="6 11">2.4.2.7</ecNumber>
    </recommendedName>
</protein>
<comment type="similarity">
    <text evidence="5 11">Belongs to the purine/pyrimidine phosphoribosyltransferase family.</text>
</comment>
<organism evidence="13 14">
    <name type="scientific">Intrasporangium calvum</name>
    <dbReference type="NCBI Taxonomy" id="53358"/>
    <lineage>
        <taxon>Bacteria</taxon>
        <taxon>Bacillati</taxon>
        <taxon>Actinomycetota</taxon>
        <taxon>Actinomycetes</taxon>
        <taxon>Micrococcales</taxon>
        <taxon>Intrasporangiaceae</taxon>
        <taxon>Intrasporangium</taxon>
    </lineage>
</organism>
<evidence type="ECO:0000256" key="10">
    <source>
        <dbReference type="ARBA" id="ARBA00022726"/>
    </source>
</evidence>
<evidence type="ECO:0000256" key="11">
    <source>
        <dbReference type="HAMAP-Rule" id="MF_00004"/>
    </source>
</evidence>
<comment type="caution">
    <text evidence="13">The sequence shown here is derived from an EMBL/GenBank/DDBJ whole genome shotgun (WGS) entry which is preliminary data.</text>
</comment>
<comment type="catalytic activity">
    <reaction evidence="1 11">
        <text>AMP + diphosphate = 5-phospho-alpha-D-ribose 1-diphosphate + adenine</text>
        <dbReference type="Rhea" id="RHEA:16609"/>
        <dbReference type="ChEBI" id="CHEBI:16708"/>
        <dbReference type="ChEBI" id="CHEBI:33019"/>
        <dbReference type="ChEBI" id="CHEBI:58017"/>
        <dbReference type="ChEBI" id="CHEBI:456215"/>
        <dbReference type="EC" id="2.4.2.7"/>
    </reaction>
</comment>
<evidence type="ECO:0000259" key="12">
    <source>
        <dbReference type="Pfam" id="PF00156"/>
    </source>
</evidence>
<dbReference type="Proteomes" id="UP001150259">
    <property type="component" value="Unassembled WGS sequence"/>
</dbReference>
<keyword evidence="7 11" id="KW-0963">Cytoplasm</keyword>
<dbReference type="CDD" id="cd06223">
    <property type="entry name" value="PRTases_typeI"/>
    <property type="match status" value="1"/>
</dbReference>
<dbReference type="NCBIfam" id="TIGR01090">
    <property type="entry name" value="apt"/>
    <property type="match status" value="1"/>
</dbReference>
<comment type="subcellular location">
    <subcellularLocation>
        <location evidence="3 11">Cytoplasm</location>
    </subcellularLocation>
</comment>
<proteinExistence type="inferred from homology"/>
<evidence type="ECO:0000256" key="4">
    <source>
        <dbReference type="ARBA" id="ARBA00004659"/>
    </source>
</evidence>
<dbReference type="GO" id="GO:0003999">
    <property type="term" value="F:adenine phosphoribosyltransferase activity"/>
    <property type="evidence" value="ECO:0007669"/>
    <property type="project" value="UniProtKB-EC"/>
</dbReference>
<evidence type="ECO:0000256" key="3">
    <source>
        <dbReference type="ARBA" id="ARBA00004496"/>
    </source>
</evidence>
<sequence length="185" mass="19531">MTAVGSPADGAQADVAEIVRTHLRDIPDFPKPGVVFKDFTPLIADGPAMRTLVLDIARRYAGRVDVVVGIEARGFILGAAVAYELGLGMVPIRKAGKLPGQTLKESYALEYGHAEIEVHTDAFEPGQRVLVIDDVLATGGTAEATAALVERAGAEVTAIEVVLELSFLGGRERLGDRDVNAILTV</sequence>
<accession>A0ABT5GCB3</accession>